<organism evidence="1 2">
    <name type="scientific">Corticibacter populi</name>
    <dbReference type="NCBI Taxonomy" id="1550736"/>
    <lineage>
        <taxon>Bacteria</taxon>
        <taxon>Pseudomonadati</taxon>
        <taxon>Pseudomonadota</taxon>
        <taxon>Betaproteobacteria</taxon>
        <taxon>Burkholderiales</taxon>
        <taxon>Comamonadaceae</taxon>
        <taxon>Corticibacter</taxon>
    </lineage>
</organism>
<proteinExistence type="predicted"/>
<dbReference type="OrthoDB" id="9787207at2"/>
<name>A0A3M6QKG7_9BURK</name>
<protein>
    <submittedName>
        <fullName evidence="1">Winged helix-turn-helix domain-containing protein</fullName>
    </submittedName>
</protein>
<dbReference type="RefSeq" id="WP_122231479.1">
    <property type="nucleotide sequence ID" value="NZ_RDQO01000006.1"/>
</dbReference>
<gene>
    <name evidence="1" type="ORF">D8I35_16755</name>
</gene>
<reference evidence="1 2" key="1">
    <citation type="submission" date="2018-10" db="EMBL/GenBank/DDBJ databases">
        <title>Draft genome of Cortibacter populi DSM10536.</title>
        <authorList>
            <person name="Bernier A.-M."/>
            <person name="Bernard K."/>
        </authorList>
    </citation>
    <scope>NUCLEOTIDE SEQUENCE [LARGE SCALE GENOMIC DNA]</scope>
    <source>
        <strain evidence="1 2">DSM 105136</strain>
    </source>
</reference>
<evidence type="ECO:0000313" key="1">
    <source>
        <dbReference type="EMBL" id="RMX03523.1"/>
    </source>
</evidence>
<sequence length="369" mass="41807">MSTHLTLDHLRRYAIARSLFKPTTLLRAITRLGFVQLDPIRAPARAQDLTLRHRVSNYRAGDLEARYPGLPIEEDFFVNYGILPRATRGLMHPRTARTTWTEAREAQAQALLEFVRGSGVVHPREVDAAFSLGTGKNWFGGNSRASTQLLDGMHYRGMLRVARRENGVRLYAADGTHACDRPLEPDGNLDALIDVAVAKYAPLPAATLKRLVMDVGSAAAPQWRERRQAALERARQRLSHAMVDGCDWYWPADENPGRRRFANDAVCGEHLHLLAPFDPVVWDRERFERFWGWAYRFEAYTPAPQRLRGYYALPMLWRGQVIGWANVAVLGGRLQVQTGYVHGHAPRDDAFAPALLEEQARLEHFLGLQ</sequence>
<dbReference type="Proteomes" id="UP000278006">
    <property type="component" value="Unassembled WGS sequence"/>
</dbReference>
<keyword evidence="2" id="KW-1185">Reference proteome</keyword>
<evidence type="ECO:0000313" key="2">
    <source>
        <dbReference type="Proteomes" id="UP000278006"/>
    </source>
</evidence>
<dbReference type="InterPro" id="IPR009351">
    <property type="entry name" value="AlkZ-like"/>
</dbReference>
<dbReference type="PANTHER" id="PTHR30528">
    <property type="entry name" value="CYTOPLASMIC PROTEIN"/>
    <property type="match status" value="1"/>
</dbReference>
<comment type="caution">
    <text evidence="1">The sequence shown here is derived from an EMBL/GenBank/DDBJ whole genome shotgun (WGS) entry which is preliminary data.</text>
</comment>
<dbReference type="PANTHER" id="PTHR30528:SF0">
    <property type="entry name" value="CYTOPLASMIC PROTEIN"/>
    <property type="match status" value="1"/>
</dbReference>
<dbReference type="AlphaFoldDB" id="A0A3M6QKG7"/>
<dbReference type="EMBL" id="RDQO01000006">
    <property type="protein sequence ID" value="RMX03523.1"/>
    <property type="molecule type" value="Genomic_DNA"/>
</dbReference>
<dbReference type="Pfam" id="PF06224">
    <property type="entry name" value="AlkZ-like"/>
    <property type="match status" value="1"/>
</dbReference>
<accession>A0A3M6QKG7</accession>